<dbReference type="Proteomes" id="UP000258927">
    <property type="component" value="Chromosome"/>
</dbReference>
<keyword evidence="9" id="KW-1185">Reference proteome</keyword>
<evidence type="ECO:0000313" key="9">
    <source>
        <dbReference type="Proteomes" id="UP000258927"/>
    </source>
</evidence>
<comment type="similarity">
    <text evidence="2 4">Belongs to the flagella basal body rod proteins family.</text>
</comment>
<accession>A0A2R4MDQ2</accession>
<dbReference type="Pfam" id="PF22692">
    <property type="entry name" value="LlgE_F_G_D1"/>
    <property type="match status" value="1"/>
</dbReference>
<keyword evidence="8" id="KW-0969">Cilium</keyword>
<evidence type="ECO:0000259" key="6">
    <source>
        <dbReference type="Pfam" id="PF06429"/>
    </source>
</evidence>
<dbReference type="PANTHER" id="PTHR30435:SF1">
    <property type="entry name" value="FLAGELLAR HOOK PROTEIN FLGE"/>
    <property type="match status" value="1"/>
</dbReference>
<evidence type="ECO:0000256" key="3">
    <source>
        <dbReference type="ARBA" id="ARBA00023143"/>
    </source>
</evidence>
<evidence type="ECO:0000259" key="5">
    <source>
        <dbReference type="Pfam" id="PF00460"/>
    </source>
</evidence>
<sequence length="457" mass="48325">MGIYGALSTAVTGLQAQSFALEHISGNIANSQTTAYKRIETDFVDLIPDAPVSRQVAGAVMAQSRATNDLQGDVTTAGRNTYMAINGDGFFVVEQKIGTNDGNAVFGGTDFYTRRGDFDVDKEGYLVNGSNAFLKGLPIDSVTGNVAGSVPEVIQLDNAFLPAQRTAVFNYQLNLPQLPKNAGYDPINPNSELLDTADYTDDPTTGGGGFVTANESDKFLSDSIAGGAITVYAENGAPANVQLRWAKTDSYANGGSDTWNLFYQSDADATGTDPQWQNVGTDYVFGTNGSLSPTIASVSLTGLTIDGINIGDVTLQHGSNGVTQFADPNGTTEVTKLSQNGYPAGEFVSVEVNREGRIVANYSNGKKVELAQVVTANFNAVNELKRYDGGLYSATSESGTPILDIDGNVTGAALEQSNTDISEEFTKLIVTQQAYSAGTRIVTSSDEMLQEALNMVR</sequence>
<dbReference type="STRING" id="1122213.GCA_000423365_01267"/>
<evidence type="ECO:0000259" key="7">
    <source>
        <dbReference type="Pfam" id="PF22692"/>
    </source>
</evidence>
<dbReference type="Pfam" id="PF00460">
    <property type="entry name" value="Flg_bb_rod"/>
    <property type="match status" value="1"/>
</dbReference>
<dbReference type="InterPro" id="IPR001444">
    <property type="entry name" value="Flag_bb_rod_N"/>
</dbReference>
<dbReference type="KEGG" id="mmyr:MXMO3_01524"/>
<dbReference type="Pfam" id="PF06429">
    <property type="entry name" value="Flg_bbr_C"/>
    <property type="match status" value="1"/>
</dbReference>
<dbReference type="SUPFAM" id="SSF117143">
    <property type="entry name" value="Flagellar hook protein flgE"/>
    <property type="match status" value="1"/>
</dbReference>
<evidence type="ECO:0000256" key="2">
    <source>
        <dbReference type="ARBA" id="ARBA00009677"/>
    </source>
</evidence>
<gene>
    <name evidence="8" type="ORF">MXMO3_01524</name>
</gene>
<dbReference type="EMBL" id="CP021330">
    <property type="protein sequence ID" value="AVX04054.1"/>
    <property type="molecule type" value="Genomic_DNA"/>
</dbReference>
<keyword evidence="8" id="KW-0966">Cell projection</keyword>
<comment type="function">
    <text evidence="4">A flexible structure which links the flagellar filament to the drive apparatus in the basal body.</text>
</comment>
<comment type="subcellular location">
    <subcellularLocation>
        <location evidence="1 4">Bacterial flagellum basal body</location>
    </subcellularLocation>
</comment>
<proteinExistence type="inferred from homology"/>
<feature type="domain" description="Flagellar basal body rod protein N-terminal" evidence="5">
    <location>
        <begin position="7"/>
        <end position="37"/>
    </location>
</feature>
<feature type="domain" description="Flagellar hook protein FlgE/F/G-like D1" evidence="7">
    <location>
        <begin position="84"/>
        <end position="136"/>
    </location>
</feature>
<protein>
    <recommendedName>
        <fullName evidence="4">Flagellar hook protein FlgE</fullName>
    </recommendedName>
</protein>
<name>A0A2R4MDQ2_9HYPH</name>
<dbReference type="AlphaFoldDB" id="A0A2R4MDQ2"/>
<organism evidence="8 9">
    <name type="scientific">Maritalea myrionectae</name>
    <dbReference type="NCBI Taxonomy" id="454601"/>
    <lineage>
        <taxon>Bacteria</taxon>
        <taxon>Pseudomonadati</taxon>
        <taxon>Pseudomonadota</taxon>
        <taxon>Alphaproteobacteria</taxon>
        <taxon>Hyphomicrobiales</taxon>
        <taxon>Devosiaceae</taxon>
        <taxon>Maritalea</taxon>
    </lineage>
</organism>
<evidence type="ECO:0000313" key="8">
    <source>
        <dbReference type="EMBL" id="AVX04054.1"/>
    </source>
</evidence>
<dbReference type="RefSeq" id="WP_117395468.1">
    <property type="nucleotide sequence ID" value="NZ_CP021330.1"/>
</dbReference>
<dbReference type="GO" id="GO:0071978">
    <property type="term" value="P:bacterial-type flagellum-dependent swarming motility"/>
    <property type="evidence" value="ECO:0007669"/>
    <property type="project" value="TreeGrafter"/>
</dbReference>
<dbReference type="GO" id="GO:0009424">
    <property type="term" value="C:bacterial-type flagellum hook"/>
    <property type="evidence" value="ECO:0007669"/>
    <property type="project" value="TreeGrafter"/>
</dbReference>
<dbReference type="NCBIfam" id="TIGR03506">
    <property type="entry name" value="FlgEFG_subfam"/>
    <property type="match status" value="1"/>
</dbReference>
<dbReference type="PANTHER" id="PTHR30435">
    <property type="entry name" value="FLAGELLAR PROTEIN"/>
    <property type="match status" value="1"/>
</dbReference>
<dbReference type="InterPro" id="IPR053967">
    <property type="entry name" value="LlgE_F_G-like_D1"/>
</dbReference>
<reference evidence="8 9" key="1">
    <citation type="submission" date="2017-05" db="EMBL/GenBank/DDBJ databases">
        <title>Genome Analysis of Maritalea myrionectae HL2708#5.</title>
        <authorList>
            <consortium name="Cotde Inc.-PKNU"/>
            <person name="Jang D."/>
            <person name="Oh H.-M."/>
        </authorList>
    </citation>
    <scope>NUCLEOTIDE SEQUENCE [LARGE SCALE GENOMIC DNA]</scope>
    <source>
        <strain evidence="8 9">HL2708#5</strain>
    </source>
</reference>
<keyword evidence="3 4" id="KW-0975">Bacterial flagellum</keyword>
<feature type="domain" description="Flagellar basal-body/hook protein C-terminal" evidence="6">
    <location>
        <begin position="413"/>
        <end position="455"/>
    </location>
</feature>
<dbReference type="InterPro" id="IPR020013">
    <property type="entry name" value="Flagellar_FlgE/F/G"/>
</dbReference>
<dbReference type="GO" id="GO:0009425">
    <property type="term" value="C:bacterial-type flagellum basal body"/>
    <property type="evidence" value="ECO:0007669"/>
    <property type="project" value="UniProtKB-SubCell"/>
</dbReference>
<dbReference type="InterPro" id="IPR037925">
    <property type="entry name" value="FlgE/F/G-like"/>
</dbReference>
<keyword evidence="8" id="KW-0282">Flagellum</keyword>
<evidence type="ECO:0000256" key="1">
    <source>
        <dbReference type="ARBA" id="ARBA00004117"/>
    </source>
</evidence>
<evidence type="ECO:0000256" key="4">
    <source>
        <dbReference type="RuleBase" id="RU362116"/>
    </source>
</evidence>
<dbReference type="GO" id="GO:0005829">
    <property type="term" value="C:cytosol"/>
    <property type="evidence" value="ECO:0007669"/>
    <property type="project" value="TreeGrafter"/>
</dbReference>
<dbReference type="InterPro" id="IPR010930">
    <property type="entry name" value="Flg_bb/hook_C_dom"/>
</dbReference>